<sequence length="102" mass="11838">MDRCPIPPEFYRVSGPCEHKLRPIEPLKSYQHHSESNVLKLVWHENLKRGSHVSLAMLRPVLKQHESYFWTDVVILKRGQGRHLNSPNFRTTPAGGRLAPYV</sequence>
<dbReference type="AlphaFoldDB" id="A0A4Y2J8U6"/>
<gene>
    <name evidence="1" type="ORF">AVEN_140246_1</name>
</gene>
<dbReference type="Proteomes" id="UP000499080">
    <property type="component" value="Unassembled WGS sequence"/>
</dbReference>
<accession>A0A4Y2J8U6</accession>
<name>A0A4Y2J8U6_ARAVE</name>
<keyword evidence="2" id="KW-1185">Reference proteome</keyword>
<comment type="caution">
    <text evidence="1">The sequence shown here is derived from an EMBL/GenBank/DDBJ whole genome shotgun (WGS) entry which is preliminary data.</text>
</comment>
<evidence type="ECO:0000313" key="2">
    <source>
        <dbReference type="Proteomes" id="UP000499080"/>
    </source>
</evidence>
<proteinExistence type="predicted"/>
<dbReference type="EMBL" id="BGPR01003255">
    <property type="protein sequence ID" value="GBM85682.1"/>
    <property type="molecule type" value="Genomic_DNA"/>
</dbReference>
<organism evidence="1 2">
    <name type="scientific">Araneus ventricosus</name>
    <name type="common">Orbweaver spider</name>
    <name type="synonym">Epeira ventricosa</name>
    <dbReference type="NCBI Taxonomy" id="182803"/>
    <lineage>
        <taxon>Eukaryota</taxon>
        <taxon>Metazoa</taxon>
        <taxon>Ecdysozoa</taxon>
        <taxon>Arthropoda</taxon>
        <taxon>Chelicerata</taxon>
        <taxon>Arachnida</taxon>
        <taxon>Araneae</taxon>
        <taxon>Araneomorphae</taxon>
        <taxon>Entelegynae</taxon>
        <taxon>Araneoidea</taxon>
        <taxon>Araneidae</taxon>
        <taxon>Araneus</taxon>
    </lineage>
</organism>
<evidence type="ECO:0000313" key="1">
    <source>
        <dbReference type="EMBL" id="GBM85682.1"/>
    </source>
</evidence>
<reference evidence="1 2" key="1">
    <citation type="journal article" date="2019" name="Sci. Rep.">
        <title>Orb-weaving spider Araneus ventricosus genome elucidates the spidroin gene catalogue.</title>
        <authorList>
            <person name="Kono N."/>
            <person name="Nakamura H."/>
            <person name="Ohtoshi R."/>
            <person name="Moran D.A.P."/>
            <person name="Shinohara A."/>
            <person name="Yoshida Y."/>
            <person name="Fujiwara M."/>
            <person name="Mori M."/>
            <person name="Tomita M."/>
            <person name="Arakawa K."/>
        </authorList>
    </citation>
    <scope>NUCLEOTIDE SEQUENCE [LARGE SCALE GENOMIC DNA]</scope>
</reference>
<protein>
    <submittedName>
        <fullName evidence="1">Uncharacterized protein</fullName>
    </submittedName>
</protein>